<dbReference type="Proteomes" id="UP001345219">
    <property type="component" value="Chromosome 24"/>
</dbReference>
<name>A0AAN7KUL5_9MYRT</name>
<dbReference type="AlphaFoldDB" id="A0AAN7KUL5"/>
<reference evidence="1 2" key="1">
    <citation type="journal article" date="2023" name="Hortic Res">
        <title>Pangenome of water caltrop reveals structural variations and asymmetric subgenome divergence after allopolyploidization.</title>
        <authorList>
            <person name="Zhang X."/>
            <person name="Chen Y."/>
            <person name="Wang L."/>
            <person name="Yuan Y."/>
            <person name="Fang M."/>
            <person name="Shi L."/>
            <person name="Lu R."/>
            <person name="Comes H.P."/>
            <person name="Ma Y."/>
            <person name="Chen Y."/>
            <person name="Huang G."/>
            <person name="Zhou Y."/>
            <person name="Zheng Z."/>
            <person name="Qiu Y."/>
        </authorList>
    </citation>
    <scope>NUCLEOTIDE SEQUENCE [LARGE SCALE GENOMIC DNA]</scope>
    <source>
        <tissue evidence="1">Roots</tissue>
    </source>
</reference>
<gene>
    <name evidence="1" type="ORF">SAY87_031225</name>
</gene>
<proteinExistence type="predicted"/>
<organism evidence="1 2">
    <name type="scientific">Trapa incisa</name>
    <dbReference type="NCBI Taxonomy" id="236973"/>
    <lineage>
        <taxon>Eukaryota</taxon>
        <taxon>Viridiplantae</taxon>
        <taxon>Streptophyta</taxon>
        <taxon>Embryophyta</taxon>
        <taxon>Tracheophyta</taxon>
        <taxon>Spermatophyta</taxon>
        <taxon>Magnoliopsida</taxon>
        <taxon>eudicotyledons</taxon>
        <taxon>Gunneridae</taxon>
        <taxon>Pentapetalae</taxon>
        <taxon>rosids</taxon>
        <taxon>malvids</taxon>
        <taxon>Myrtales</taxon>
        <taxon>Lythraceae</taxon>
        <taxon>Trapa</taxon>
    </lineage>
</organism>
<accession>A0AAN7KUL5</accession>
<evidence type="ECO:0000313" key="1">
    <source>
        <dbReference type="EMBL" id="KAK4770693.1"/>
    </source>
</evidence>
<comment type="caution">
    <text evidence="1">The sequence shown here is derived from an EMBL/GenBank/DDBJ whole genome shotgun (WGS) entry which is preliminary data.</text>
</comment>
<evidence type="ECO:0000313" key="2">
    <source>
        <dbReference type="Proteomes" id="UP001345219"/>
    </source>
</evidence>
<sequence length="121" mass="13811">MGVLHSVKQSIRPTFFILTRRALTNIRQRGKQVTDLQKTTLENCCSKKSKTQEKKLPFLVLPILARELPLPSTDQSVVVYVALHQRHHHGQRPAATSWNPSFSACCMLIDKFLAEHEQTFS</sequence>
<dbReference type="EMBL" id="JAXIOK010000005">
    <property type="protein sequence ID" value="KAK4770693.1"/>
    <property type="molecule type" value="Genomic_DNA"/>
</dbReference>
<protein>
    <submittedName>
        <fullName evidence="1">Uncharacterized protein</fullName>
    </submittedName>
</protein>
<keyword evidence="2" id="KW-1185">Reference proteome</keyword>